<proteinExistence type="predicted"/>
<dbReference type="Proteomes" id="UP000784919">
    <property type="component" value="Unassembled WGS sequence"/>
</dbReference>
<dbReference type="Gene3D" id="3.30.710.10">
    <property type="entry name" value="Potassium Channel Kv1.1, Chain A"/>
    <property type="match status" value="1"/>
</dbReference>
<evidence type="ECO:0000313" key="1">
    <source>
        <dbReference type="EMBL" id="KAG5966727.1"/>
    </source>
</evidence>
<sequence>MTSFRYRMIMDLRHDLDPEGDTILVLRCPNTQQLVWEPKDAGNKWKRRNYTLRAKLFGSRLMSDMEPDHFDDGNTYEPSPEPIAPTIESSVSSHEVEFRLSSRHLTLASPVFKKMMSGSWKESSPSLDGQVRYELTATEWAANDFLLLMRVIHGRNIQVPLSIDLETLGRISVFVDYYQCQEVTRLAVGLWIDKVGKLPTSYGRECVIWMFVSWVFSYSEIFEKMTELAMKGSEGGLGTIYLPFPPTLLTGLEQKRDHFLDEMFNTLGEVCEDLCKGHRGCNIECSSMLLGSLMKGMYRLKRYGECSAEQAKSAVLSLNSVRLSHDSYCSHLCNLRNLFEPDIERLWCGLGGLKLDEHNGQKTKSADVSSSTLQK</sequence>
<comment type="caution">
    <text evidence="1">The sequence shown here is derived from an EMBL/GenBank/DDBJ whole genome shotgun (WGS) entry which is preliminary data.</text>
</comment>
<evidence type="ECO:0008006" key="3">
    <source>
        <dbReference type="Google" id="ProtNLM"/>
    </source>
</evidence>
<dbReference type="InterPro" id="IPR011333">
    <property type="entry name" value="SKP1/BTB/POZ_sf"/>
</dbReference>
<evidence type="ECO:0000313" key="2">
    <source>
        <dbReference type="Proteomes" id="UP000784919"/>
    </source>
</evidence>
<accession>A0A9P7MSX8</accession>
<gene>
    <name evidence="1" type="ORF">E4U56_001192</name>
</gene>
<dbReference type="SUPFAM" id="SSF54695">
    <property type="entry name" value="POZ domain"/>
    <property type="match status" value="1"/>
</dbReference>
<organism evidence="1 2">
    <name type="scientific">Claviceps arundinis</name>
    <dbReference type="NCBI Taxonomy" id="1623583"/>
    <lineage>
        <taxon>Eukaryota</taxon>
        <taxon>Fungi</taxon>
        <taxon>Dikarya</taxon>
        <taxon>Ascomycota</taxon>
        <taxon>Pezizomycotina</taxon>
        <taxon>Sordariomycetes</taxon>
        <taxon>Hypocreomycetidae</taxon>
        <taxon>Hypocreales</taxon>
        <taxon>Clavicipitaceae</taxon>
        <taxon>Claviceps</taxon>
    </lineage>
</organism>
<protein>
    <recommendedName>
        <fullName evidence="3">BTB domain-containing protein</fullName>
    </recommendedName>
</protein>
<dbReference type="AlphaFoldDB" id="A0A9P7MSX8"/>
<dbReference type="EMBL" id="SRPS01000131">
    <property type="protein sequence ID" value="KAG5966727.1"/>
    <property type="molecule type" value="Genomic_DNA"/>
</dbReference>
<dbReference type="OrthoDB" id="5326346at2759"/>
<name>A0A9P7MSX8_9HYPO</name>
<reference evidence="1" key="1">
    <citation type="journal article" date="2020" name="bioRxiv">
        <title>Whole genome comparisons of ergot fungi reveals the divergence and evolution of species within the genus Claviceps are the result of varying mechanisms driving genome evolution and host range expansion.</title>
        <authorList>
            <person name="Wyka S.A."/>
            <person name="Mondo S.J."/>
            <person name="Liu M."/>
            <person name="Dettman J."/>
            <person name="Nalam V."/>
            <person name="Broders K.D."/>
        </authorList>
    </citation>
    <scope>NUCLEOTIDE SEQUENCE</scope>
    <source>
        <strain evidence="1">CCC 1102</strain>
    </source>
</reference>